<comment type="caution">
    <text evidence="2">The sequence shown here is derived from an EMBL/GenBank/DDBJ whole genome shotgun (WGS) entry which is preliminary data.</text>
</comment>
<reference evidence="2 3" key="1">
    <citation type="submission" date="2020-08" db="EMBL/GenBank/DDBJ databases">
        <title>Genomic Encyclopedia of Type Strains, Phase IV (KMG-IV): sequencing the most valuable type-strain genomes for metagenomic binning, comparative biology and taxonomic classification.</title>
        <authorList>
            <person name="Goeker M."/>
        </authorList>
    </citation>
    <scope>NUCLEOTIDE SEQUENCE [LARGE SCALE GENOMIC DNA]</scope>
    <source>
        <strain evidence="2 3">DSM 100039</strain>
    </source>
</reference>
<keyword evidence="3" id="KW-1185">Reference proteome</keyword>
<dbReference type="InterPro" id="IPR036890">
    <property type="entry name" value="HATPase_C_sf"/>
</dbReference>
<dbReference type="Proteomes" id="UP000556329">
    <property type="component" value="Unassembled WGS sequence"/>
</dbReference>
<organism evidence="2 3">
    <name type="scientific">Mesorhizobium sangaii</name>
    <dbReference type="NCBI Taxonomy" id="505389"/>
    <lineage>
        <taxon>Bacteria</taxon>
        <taxon>Pseudomonadati</taxon>
        <taxon>Pseudomonadota</taxon>
        <taxon>Alphaproteobacteria</taxon>
        <taxon>Hyphomicrobiales</taxon>
        <taxon>Phyllobacteriaceae</taxon>
        <taxon>Mesorhizobium</taxon>
    </lineage>
</organism>
<proteinExistence type="predicted"/>
<protein>
    <recommendedName>
        <fullName evidence="4">Protein NO VEIN C-terminal domain-containing protein</fullName>
    </recommendedName>
</protein>
<dbReference type="EMBL" id="JACHEF010000009">
    <property type="protein sequence ID" value="MBB6413706.1"/>
    <property type="molecule type" value="Genomic_DNA"/>
</dbReference>
<evidence type="ECO:0008006" key="4">
    <source>
        <dbReference type="Google" id="ProtNLM"/>
    </source>
</evidence>
<dbReference type="NCBIfam" id="NF047352">
    <property type="entry name" value="P_loop_sacsin"/>
    <property type="match status" value="1"/>
</dbReference>
<dbReference type="RefSeq" id="WP_184877767.1">
    <property type="nucleotide sequence ID" value="NZ_JACHEF010000009.1"/>
</dbReference>
<gene>
    <name evidence="2" type="ORF">HNQ71_006415</name>
</gene>
<name>A0A841PEX9_9HYPH</name>
<evidence type="ECO:0000256" key="1">
    <source>
        <dbReference type="SAM" id="MobiDB-lite"/>
    </source>
</evidence>
<feature type="region of interest" description="Disordered" evidence="1">
    <location>
        <begin position="1194"/>
        <end position="1224"/>
    </location>
</feature>
<sequence length="1405" mass="153498">MSTDLINCVRPGDGEEPMPPDASAWHKWLAVRLRETEDGYCAKPDWLKGHANGEKSTARDYAGRELLELVQNAADAAAEQGGHGRVRIEVSAEGLCVANTGMPFRPGGIRSLMTAHTSDKPDRQATLIGAKGLGFRALLNWSAEPFITSGALEIGFSRTHARREVARLASIAPNINALVRASKKPIAPILPFPATGAALENLASEAIGALMKRARALRFEGFDTVVVAAFGDEKAHKQAMEQLLEFRPDFLLFVATLDEIAMQIDDRPETRWTKTMLGKDRFAIEIVTDSKRSSQEWMCQRRKGSVPDPEDPEGRRPYELAIALRAGPPSTPGFLHCYFPTSVKLPFPALFHATLELDSHRKSLNANSEVNIGVLLALGRFYADFLHSLLACRAIADPIALLSRSESFPDPLKLFEMEVYKAARILPLIPTYGGNNVPAGQTALGPSDYGQYLPTRLFRTLARCKTESDRRTLERLEVSSIDPAEIVKKLKTLSLTLGERARVIVGIAKTLPVALHDRELLLDVTDRPLSPTNSCFPLPASGKPPTLPRWARAKFLHPELWSRITAGLGGTARERFDKLAGFGIHEFNANGVITSLRRQAADMLNRRRSDPDRIRRELIGALFGLRQTVAKDAFSPSGRTEVIGADGLWHDAGELHLSQPYGGNGPILSALYAAQPQRLLGTPEENGLPADAPGLADFFRWLSVNIWPADIQQPVPPSMRASVLAALPDNFEVSEGNFRRTISRGELRWGASWSAEHLWIAGLEGILSSAPSAAILAWLALDPRFDILRPAAFETKLHARSGNATFKPYAGPIPDLVRAALLSHSWLAVVGGKPAAPAEAMINPGRLSALFKPPLPPGEAEETALGLTRPMWLRGLVHAHVPQGISDLGEVQIYRLLSALKSRDPGHDTVRRLYAQILEIEEFSPDTTREAAARFFAEGEVQVRKDGALCWEPVGSALYLDRDNFPVAARDHLALIDVPPRRSASDVEKRFGVKPLSKQDFSLAIVHVVEEKGIIAELLRSRFVASLPFIKAFRSANSIETQRLRRLEALTLRIVLKAELEFSLGTKLFAGQLEPGKYLLDGDTLLIGVDISENEDEVFLRAAAAMSDGLAELFELQSGSDFEKLLTAHSDSLRTLQLRRLLSNHTPEEVEQLIAAVSAEIESADDTFGVDAAALAAAMEPLRSEQGEVNMPVSVGGGPAVSEHEASRPAATPTSVTLPPPSSSRQVTAVTATKLEFESSAGRGGWTVGLRIGGATSGSGTRNDTTFPSDAEKWALLFEESEGRFPIQVSRLQGTHAYGCDCLSFISEAEREAFKANPDVSRVARFIEVKSGPVRLTPNEIVAARRQKSRYYIYQILFDTGFRGSAHLTIVVDPLSHRGALARECEVRLDQIPTREELKLNAIAG</sequence>
<dbReference type="SUPFAM" id="SSF55874">
    <property type="entry name" value="ATPase domain of HSP90 chaperone/DNA topoisomerase II/histidine kinase"/>
    <property type="match status" value="1"/>
</dbReference>
<evidence type="ECO:0000313" key="2">
    <source>
        <dbReference type="EMBL" id="MBB6413706.1"/>
    </source>
</evidence>
<accession>A0A841PEX9</accession>
<evidence type="ECO:0000313" key="3">
    <source>
        <dbReference type="Proteomes" id="UP000556329"/>
    </source>
</evidence>